<accession>A0A1F6EY19</accession>
<proteinExistence type="predicted"/>
<protein>
    <submittedName>
        <fullName evidence="1">Uncharacterized protein</fullName>
    </submittedName>
</protein>
<dbReference type="EMBL" id="MFLW01000008">
    <property type="protein sequence ID" value="OGG78452.1"/>
    <property type="molecule type" value="Genomic_DNA"/>
</dbReference>
<reference evidence="1 2" key="1">
    <citation type="journal article" date="2016" name="Nat. Commun.">
        <title>Thousands of microbial genomes shed light on interconnected biogeochemical processes in an aquifer system.</title>
        <authorList>
            <person name="Anantharaman K."/>
            <person name="Brown C.T."/>
            <person name="Hug L.A."/>
            <person name="Sharon I."/>
            <person name="Castelle C.J."/>
            <person name="Probst A.J."/>
            <person name="Thomas B.C."/>
            <person name="Singh A."/>
            <person name="Wilkins M.J."/>
            <person name="Karaoz U."/>
            <person name="Brodie E.L."/>
            <person name="Williams K.H."/>
            <person name="Hubbard S.S."/>
            <person name="Banfield J.F."/>
        </authorList>
    </citation>
    <scope>NUCLEOTIDE SEQUENCE [LARGE SCALE GENOMIC DNA]</scope>
</reference>
<gene>
    <name evidence="1" type="ORF">A3A36_02030</name>
</gene>
<evidence type="ECO:0000313" key="1">
    <source>
        <dbReference type="EMBL" id="OGG78452.1"/>
    </source>
</evidence>
<comment type="caution">
    <text evidence="1">The sequence shown here is derived from an EMBL/GenBank/DDBJ whole genome shotgun (WGS) entry which is preliminary data.</text>
</comment>
<sequence>MLNALANAPSVSAIVRAALGVSRQGIAVSSVTYTRGAGSKPSVITISGMAATRNALRKYQLALQGAPFARAVDLPVSVYAKDTDNVFTATITLAP</sequence>
<dbReference type="AlphaFoldDB" id="A0A1F6EY19"/>
<name>A0A1F6EY19_9BACT</name>
<dbReference type="Proteomes" id="UP000178811">
    <property type="component" value="Unassembled WGS sequence"/>
</dbReference>
<organism evidence="1 2">
    <name type="scientific">Candidatus Kaiserbacteria bacterium RIFCSPLOWO2_01_FULL_52_12b</name>
    <dbReference type="NCBI Taxonomy" id="1798509"/>
    <lineage>
        <taxon>Bacteria</taxon>
        <taxon>Candidatus Kaiseribacteriota</taxon>
    </lineage>
</organism>
<evidence type="ECO:0000313" key="2">
    <source>
        <dbReference type="Proteomes" id="UP000178811"/>
    </source>
</evidence>